<feature type="transmembrane region" description="Helical" evidence="1">
    <location>
        <begin position="562"/>
        <end position="584"/>
    </location>
</feature>
<keyword evidence="1" id="KW-1133">Transmembrane helix</keyword>
<keyword evidence="1" id="KW-0472">Membrane</keyword>
<organism evidence="2 3">
    <name type="scientific">Cladosporium halotolerans</name>
    <dbReference type="NCBI Taxonomy" id="1052096"/>
    <lineage>
        <taxon>Eukaryota</taxon>
        <taxon>Fungi</taxon>
        <taxon>Dikarya</taxon>
        <taxon>Ascomycota</taxon>
        <taxon>Pezizomycotina</taxon>
        <taxon>Dothideomycetes</taxon>
        <taxon>Dothideomycetidae</taxon>
        <taxon>Cladosporiales</taxon>
        <taxon>Cladosporiaceae</taxon>
        <taxon>Cladosporium</taxon>
    </lineage>
</organism>
<dbReference type="RefSeq" id="XP_069227065.1">
    <property type="nucleotide sequence ID" value="XM_069375993.1"/>
</dbReference>
<dbReference type="PANTHER" id="PTHR35340">
    <property type="entry name" value="PQQ ENZYME REPEAT PROTEIN-RELATED"/>
    <property type="match status" value="1"/>
</dbReference>
<feature type="transmembrane region" description="Helical" evidence="1">
    <location>
        <begin position="34"/>
        <end position="60"/>
    </location>
</feature>
<protein>
    <recommendedName>
        <fullName evidence="4">Arylsulfotransferase</fullName>
    </recommendedName>
</protein>
<accession>A0AB34KFT0</accession>
<gene>
    <name evidence="2" type="ORF">WHR41_07388</name>
</gene>
<dbReference type="Proteomes" id="UP000803884">
    <property type="component" value="Unassembled WGS sequence"/>
</dbReference>
<sequence length="626" mass="69592">MRGRHAEDWTSNKTSFGESDNRLRSRNLVLVRNALVGLTASSILLVLSWHLVLPLLVYYYPAAESLLLDAAVYGAYPSRQYVSANFTSPRANVLQSDDACSSGLVLLSLDGQSVTDSGPIILDMAGNLVWSAPGQYGDASANTKIQRYDNQNYLTFWAGKKLQESGLGSYYMLDSSYRLAYVISAVGEGLQGDLHEFKITAEGTALITVYERKHVDLGDTNLAHSADEDIVDALFQEVDIASGELLFEWRASQHLGHPALQTSSGGSVADGALDYFHINSVDKDSRGHFLVSMRHLHTVVCVNGDTGELLWTLGGVASDFEDLSMGGATAFRWQHDARWVSETEGIISLFDNGIAHKHRDAPYSQGMIIQLNFTDWTATLLQSYTAQTTIASPSQGDVQILEQPLHADHVFIGWGASAAFTEHALNGDLLCEIHFGASWLFYFERVKSYRAFKTLSWKGIPADWDPVARVNGDRAFVSWNGATEVMSWSLEAQHNLNNDKQQLSIRDQDFGEVRTITKGADFESSFLLPSMDDPIVYRIAALDAEGKVLRYSNNFVCEPATFRVWLLSAILFGMSLLGVLSFACRQRRWPRSLWREHLKNATDSEYHALVDWEPGPENTRECEDNT</sequence>
<dbReference type="GeneID" id="96008831"/>
<comment type="caution">
    <text evidence="2">The sequence shown here is derived from an EMBL/GenBank/DDBJ whole genome shotgun (WGS) entry which is preliminary data.</text>
</comment>
<keyword evidence="3" id="KW-1185">Reference proteome</keyword>
<dbReference type="EMBL" id="JAAQHG020000030">
    <property type="protein sequence ID" value="KAL1583959.1"/>
    <property type="molecule type" value="Genomic_DNA"/>
</dbReference>
<dbReference type="InterPro" id="IPR011047">
    <property type="entry name" value="Quinoprotein_ADH-like_sf"/>
</dbReference>
<evidence type="ECO:0008006" key="4">
    <source>
        <dbReference type="Google" id="ProtNLM"/>
    </source>
</evidence>
<proteinExistence type="predicted"/>
<dbReference type="InterPro" id="IPR053143">
    <property type="entry name" value="Arylsulfate_ST"/>
</dbReference>
<dbReference type="AlphaFoldDB" id="A0AB34KFT0"/>
<dbReference type="Pfam" id="PF14269">
    <property type="entry name" value="Arylsulfotran_2"/>
    <property type="match status" value="1"/>
</dbReference>
<reference evidence="2 3" key="1">
    <citation type="journal article" date="2020" name="Microbiol. Resour. Announc.">
        <title>Draft Genome Sequence of a Cladosporium Species Isolated from the Mesophotic Ascidian Didemnum maculosum.</title>
        <authorList>
            <person name="Gioti A."/>
            <person name="Siaperas R."/>
            <person name="Nikolaivits E."/>
            <person name="Le Goff G."/>
            <person name="Ouazzani J."/>
            <person name="Kotoulas G."/>
            <person name="Topakas E."/>
        </authorList>
    </citation>
    <scope>NUCLEOTIDE SEQUENCE [LARGE SCALE GENOMIC DNA]</scope>
    <source>
        <strain evidence="2 3">TM138-S3</strain>
    </source>
</reference>
<evidence type="ECO:0000313" key="2">
    <source>
        <dbReference type="EMBL" id="KAL1583959.1"/>
    </source>
</evidence>
<evidence type="ECO:0000256" key="1">
    <source>
        <dbReference type="SAM" id="Phobius"/>
    </source>
</evidence>
<dbReference type="InterPro" id="IPR039535">
    <property type="entry name" value="ASST-like"/>
</dbReference>
<dbReference type="PANTHER" id="PTHR35340:SF5">
    <property type="entry name" value="ASST-DOMAIN-CONTAINING PROTEIN"/>
    <property type="match status" value="1"/>
</dbReference>
<name>A0AB34KFT0_9PEZI</name>
<keyword evidence="1" id="KW-0812">Transmembrane</keyword>
<dbReference type="SUPFAM" id="SSF50998">
    <property type="entry name" value="Quinoprotein alcohol dehydrogenase-like"/>
    <property type="match status" value="1"/>
</dbReference>
<evidence type="ECO:0000313" key="3">
    <source>
        <dbReference type="Proteomes" id="UP000803884"/>
    </source>
</evidence>